<dbReference type="OrthoDB" id="261960at2759"/>
<evidence type="ECO:0000256" key="1">
    <source>
        <dbReference type="SAM" id="Phobius"/>
    </source>
</evidence>
<dbReference type="InParanoid" id="A0A0G4ESC0"/>
<dbReference type="AlphaFoldDB" id="A0A0G4ESC0"/>
<accession>A0A0G4ESC0</accession>
<keyword evidence="1" id="KW-1133">Transmembrane helix</keyword>
<dbReference type="VEuPathDB" id="CryptoDB:Vbra_2132"/>
<gene>
    <name evidence="3" type="ORF">Vbra_2132</name>
</gene>
<dbReference type="PROSITE" id="PS50053">
    <property type="entry name" value="UBIQUITIN_2"/>
    <property type="match status" value="1"/>
</dbReference>
<reference evidence="3 4" key="1">
    <citation type="submission" date="2014-11" db="EMBL/GenBank/DDBJ databases">
        <authorList>
            <person name="Zhu J."/>
            <person name="Qi W."/>
            <person name="Song R."/>
        </authorList>
    </citation>
    <scope>NUCLEOTIDE SEQUENCE [LARGE SCALE GENOMIC DNA]</scope>
</reference>
<dbReference type="InterPro" id="IPR029071">
    <property type="entry name" value="Ubiquitin-like_domsf"/>
</dbReference>
<dbReference type="EMBL" id="CDMY01000299">
    <property type="protein sequence ID" value="CEM00812.1"/>
    <property type="molecule type" value="Genomic_DNA"/>
</dbReference>
<evidence type="ECO:0000313" key="4">
    <source>
        <dbReference type="Proteomes" id="UP000041254"/>
    </source>
</evidence>
<feature type="transmembrane region" description="Helical" evidence="1">
    <location>
        <begin position="98"/>
        <end position="119"/>
    </location>
</feature>
<evidence type="ECO:0000259" key="2">
    <source>
        <dbReference type="PROSITE" id="PS50053"/>
    </source>
</evidence>
<feature type="domain" description="Ubiquitin-like" evidence="2">
    <location>
        <begin position="16"/>
        <end position="92"/>
    </location>
</feature>
<dbReference type="InterPro" id="IPR000626">
    <property type="entry name" value="Ubiquitin-like_dom"/>
</dbReference>
<name>A0A0G4ESC0_VITBC</name>
<dbReference type="SUPFAM" id="SSF54236">
    <property type="entry name" value="Ubiquitin-like"/>
    <property type="match status" value="1"/>
</dbReference>
<keyword evidence="1" id="KW-0812">Transmembrane</keyword>
<organism evidence="3 4">
    <name type="scientific">Vitrella brassicaformis (strain CCMP3155)</name>
    <dbReference type="NCBI Taxonomy" id="1169540"/>
    <lineage>
        <taxon>Eukaryota</taxon>
        <taxon>Sar</taxon>
        <taxon>Alveolata</taxon>
        <taxon>Colpodellida</taxon>
        <taxon>Vitrellaceae</taxon>
        <taxon>Vitrella</taxon>
    </lineage>
</organism>
<dbReference type="CDD" id="cd17039">
    <property type="entry name" value="Ubl_ubiquitin_like"/>
    <property type="match status" value="1"/>
</dbReference>
<evidence type="ECO:0000313" key="3">
    <source>
        <dbReference type="EMBL" id="CEM00812.1"/>
    </source>
</evidence>
<keyword evidence="1" id="KW-0472">Membrane</keyword>
<keyword evidence="4" id="KW-1185">Reference proteome</keyword>
<protein>
    <recommendedName>
        <fullName evidence="2">Ubiquitin-like domain-containing protein</fullName>
    </recommendedName>
</protein>
<sequence>MEGDLPADQSSSGPHADLMVTATYKSKPFRVPVDPNGTCDQLFAHICALPDFSHQHIRLLCLGRELRPEDTLKDAGIEERSKVLVLASPVSANKDWRWAGTAVFVIVVAIVAMSVPFLLNSRFPLVWRQQPTHQQTHQDGWIVDAHSPFSNVTTPLTYPDKSQLAGLLRVPRCSVCHVFEPKYKRWVATAAHKTAGCSMMCPFHYHCDVHNFTAPPHLSCPRHL</sequence>
<proteinExistence type="predicted"/>
<dbReference type="Proteomes" id="UP000041254">
    <property type="component" value="Unassembled WGS sequence"/>
</dbReference>
<dbReference type="Gene3D" id="3.10.20.90">
    <property type="entry name" value="Phosphatidylinositol 3-kinase Catalytic Subunit, Chain A, domain 1"/>
    <property type="match status" value="1"/>
</dbReference>
<dbReference type="Pfam" id="PF00240">
    <property type="entry name" value="ubiquitin"/>
    <property type="match status" value="1"/>
</dbReference>